<evidence type="ECO:0000313" key="2">
    <source>
        <dbReference type="WBParaSite" id="PgR121_g014_t06"/>
    </source>
</evidence>
<organism evidence="1 2">
    <name type="scientific">Parascaris univalens</name>
    <name type="common">Nematode worm</name>
    <dbReference type="NCBI Taxonomy" id="6257"/>
    <lineage>
        <taxon>Eukaryota</taxon>
        <taxon>Metazoa</taxon>
        <taxon>Ecdysozoa</taxon>
        <taxon>Nematoda</taxon>
        <taxon>Chromadorea</taxon>
        <taxon>Rhabditida</taxon>
        <taxon>Spirurina</taxon>
        <taxon>Ascaridomorpha</taxon>
        <taxon>Ascaridoidea</taxon>
        <taxon>Ascarididae</taxon>
        <taxon>Parascaris</taxon>
    </lineage>
</organism>
<proteinExistence type="predicted"/>
<dbReference type="AlphaFoldDB" id="A0A915CCN2"/>
<protein>
    <submittedName>
        <fullName evidence="2">Integrator complex subunit 10</fullName>
    </submittedName>
</protein>
<dbReference type="WBParaSite" id="PgR121_g014_t06">
    <property type="protein sequence ID" value="PgR121_g014_t06"/>
    <property type="gene ID" value="PgR121_g014"/>
</dbReference>
<name>A0A915CCN2_PARUN</name>
<accession>A0A915CCN2</accession>
<evidence type="ECO:0000313" key="1">
    <source>
        <dbReference type="Proteomes" id="UP000887569"/>
    </source>
</evidence>
<keyword evidence="1" id="KW-1185">Reference proteome</keyword>
<dbReference type="Proteomes" id="UP000887569">
    <property type="component" value="Unplaced"/>
</dbReference>
<reference evidence="2" key="1">
    <citation type="submission" date="2022-11" db="UniProtKB">
        <authorList>
            <consortium name="WormBaseParasite"/>
        </authorList>
    </citation>
    <scope>IDENTIFICATION</scope>
</reference>
<sequence>LMSDAFCLEAVFKRRADIWQSAVYLLMSCSRGNPRIIGRRMSIKLLMTKLRSSTKEAHLQRSPDLRAKEGIM</sequence>